<keyword evidence="2" id="KW-0560">Oxidoreductase</keyword>
<evidence type="ECO:0000313" key="2">
    <source>
        <dbReference type="EMBL" id="TWT32044.1"/>
    </source>
</evidence>
<dbReference type="RefSeq" id="WP_146434690.1">
    <property type="nucleotide sequence ID" value="NZ_SJPF01000004.1"/>
</dbReference>
<dbReference type="Pfam" id="PF03992">
    <property type="entry name" value="ABM"/>
    <property type="match status" value="1"/>
</dbReference>
<name>A0A5C5V080_9BACT</name>
<organism evidence="2 3">
    <name type="scientific">Blastopirellula retiformator</name>
    <dbReference type="NCBI Taxonomy" id="2527970"/>
    <lineage>
        <taxon>Bacteria</taxon>
        <taxon>Pseudomonadati</taxon>
        <taxon>Planctomycetota</taxon>
        <taxon>Planctomycetia</taxon>
        <taxon>Pirellulales</taxon>
        <taxon>Pirellulaceae</taxon>
        <taxon>Blastopirellula</taxon>
    </lineage>
</organism>
<dbReference type="InterPro" id="IPR050744">
    <property type="entry name" value="AI-2_Isomerase_LsrG"/>
</dbReference>
<dbReference type="InterPro" id="IPR011008">
    <property type="entry name" value="Dimeric_a/b-barrel"/>
</dbReference>
<keyword evidence="3" id="KW-1185">Reference proteome</keyword>
<dbReference type="EC" id="1.-.-.-" evidence="2"/>
<dbReference type="InterPro" id="IPR007138">
    <property type="entry name" value="ABM_dom"/>
</dbReference>
<gene>
    <name evidence="2" type="primary">ygiN</name>
    <name evidence="2" type="ORF">Enr8_39700</name>
</gene>
<sequence>MIHVIATIELEPGLRSQFLSAFHDLVPLVHAEKGFIEYGPTIDVDSGLSPQIPLRENVVTVVEKWETIEDLKAHLDAPHMDDYRRRVADIVKGMEIQVLQPA</sequence>
<protein>
    <submittedName>
        <fullName evidence="2">Putative quinol monooxygenase YgiN</fullName>
        <ecNumber evidence="2">1.-.-.-</ecNumber>
    </submittedName>
</protein>
<dbReference type="PROSITE" id="PS51725">
    <property type="entry name" value="ABM"/>
    <property type="match status" value="1"/>
</dbReference>
<evidence type="ECO:0000313" key="3">
    <source>
        <dbReference type="Proteomes" id="UP000318878"/>
    </source>
</evidence>
<dbReference type="PANTHER" id="PTHR33336">
    <property type="entry name" value="QUINOL MONOOXYGENASE YGIN-RELATED"/>
    <property type="match status" value="1"/>
</dbReference>
<dbReference type="GO" id="GO:0004497">
    <property type="term" value="F:monooxygenase activity"/>
    <property type="evidence" value="ECO:0007669"/>
    <property type="project" value="UniProtKB-KW"/>
</dbReference>
<feature type="domain" description="ABM" evidence="1">
    <location>
        <begin position="2"/>
        <end position="99"/>
    </location>
</feature>
<dbReference type="OrthoDB" id="287932at2"/>
<comment type="caution">
    <text evidence="2">The sequence shown here is derived from an EMBL/GenBank/DDBJ whole genome shotgun (WGS) entry which is preliminary data.</text>
</comment>
<dbReference type="PANTHER" id="PTHR33336:SF3">
    <property type="entry name" value="ABM DOMAIN-CONTAINING PROTEIN"/>
    <property type="match status" value="1"/>
</dbReference>
<evidence type="ECO:0000259" key="1">
    <source>
        <dbReference type="PROSITE" id="PS51725"/>
    </source>
</evidence>
<dbReference type="SUPFAM" id="SSF54909">
    <property type="entry name" value="Dimeric alpha+beta barrel"/>
    <property type="match status" value="1"/>
</dbReference>
<dbReference type="Proteomes" id="UP000318878">
    <property type="component" value="Unassembled WGS sequence"/>
</dbReference>
<dbReference type="EMBL" id="SJPF01000004">
    <property type="protein sequence ID" value="TWT32044.1"/>
    <property type="molecule type" value="Genomic_DNA"/>
</dbReference>
<proteinExistence type="predicted"/>
<dbReference type="Gene3D" id="3.30.70.100">
    <property type="match status" value="1"/>
</dbReference>
<accession>A0A5C5V080</accession>
<dbReference type="GO" id="GO:0005829">
    <property type="term" value="C:cytosol"/>
    <property type="evidence" value="ECO:0007669"/>
    <property type="project" value="TreeGrafter"/>
</dbReference>
<reference evidence="2 3" key="1">
    <citation type="submission" date="2019-02" db="EMBL/GenBank/DDBJ databases">
        <title>Deep-cultivation of Planctomycetes and their phenomic and genomic characterization uncovers novel biology.</title>
        <authorList>
            <person name="Wiegand S."/>
            <person name="Jogler M."/>
            <person name="Boedeker C."/>
            <person name="Pinto D."/>
            <person name="Vollmers J."/>
            <person name="Rivas-Marin E."/>
            <person name="Kohn T."/>
            <person name="Peeters S.H."/>
            <person name="Heuer A."/>
            <person name="Rast P."/>
            <person name="Oberbeckmann S."/>
            <person name="Bunk B."/>
            <person name="Jeske O."/>
            <person name="Meyerdierks A."/>
            <person name="Storesund J.E."/>
            <person name="Kallscheuer N."/>
            <person name="Luecker S."/>
            <person name="Lage O.M."/>
            <person name="Pohl T."/>
            <person name="Merkel B.J."/>
            <person name="Hornburger P."/>
            <person name="Mueller R.-W."/>
            <person name="Bruemmer F."/>
            <person name="Labrenz M."/>
            <person name="Spormann A.M."/>
            <person name="Op Den Camp H."/>
            <person name="Overmann J."/>
            <person name="Amann R."/>
            <person name="Jetten M.S.M."/>
            <person name="Mascher T."/>
            <person name="Medema M.H."/>
            <person name="Devos D.P."/>
            <person name="Kaster A.-K."/>
            <person name="Ovreas L."/>
            <person name="Rohde M."/>
            <person name="Galperin M.Y."/>
            <person name="Jogler C."/>
        </authorList>
    </citation>
    <scope>NUCLEOTIDE SEQUENCE [LARGE SCALE GENOMIC DNA]</scope>
    <source>
        <strain evidence="2 3">Enr8</strain>
    </source>
</reference>
<dbReference type="AlphaFoldDB" id="A0A5C5V080"/>
<keyword evidence="2" id="KW-0503">Monooxygenase</keyword>